<dbReference type="InterPro" id="IPR050205">
    <property type="entry name" value="CDPK_Ser/Thr_kinases"/>
</dbReference>
<evidence type="ECO:0000256" key="1">
    <source>
        <dbReference type="ARBA" id="ARBA00001946"/>
    </source>
</evidence>
<dbReference type="InterPro" id="IPR013784">
    <property type="entry name" value="Carb-bd-like_fold"/>
</dbReference>
<dbReference type="InterPro" id="IPR000719">
    <property type="entry name" value="Prot_kinase_dom"/>
</dbReference>
<dbReference type="Pfam" id="PF00686">
    <property type="entry name" value="CBM_20"/>
    <property type="match status" value="1"/>
</dbReference>
<dbReference type="SMART" id="SM00054">
    <property type="entry name" value="EFh"/>
    <property type="match status" value="4"/>
</dbReference>
<dbReference type="FunFam" id="1.10.510.10:FF:000571">
    <property type="entry name" value="Maternal embryonic leucine zipper kinase"/>
    <property type="match status" value="1"/>
</dbReference>
<dbReference type="FunFam" id="3.30.200.20:FF:000315">
    <property type="entry name" value="Calcium-dependent protein kinase 3"/>
    <property type="match status" value="1"/>
</dbReference>
<dbReference type="InterPro" id="IPR011009">
    <property type="entry name" value="Kinase-like_dom_sf"/>
</dbReference>
<dbReference type="OrthoDB" id="446768at2759"/>
<keyword evidence="9 16" id="KW-0418">Kinase</keyword>
<evidence type="ECO:0000256" key="7">
    <source>
        <dbReference type="ARBA" id="ARBA00022737"/>
    </source>
</evidence>
<proteinExistence type="inferred from homology"/>
<dbReference type="InterPro" id="IPR002048">
    <property type="entry name" value="EF_hand_dom"/>
</dbReference>
<dbReference type="Pfam" id="PF13499">
    <property type="entry name" value="EF-hand_7"/>
    <property type="match status" value="2"/>
</dbReference>
<keyword evidence="6" id="KW-0479">Metal-binding</keyword>
<dbReference type="Gene3D" id="1.10.238.10">
    <property type="entry name" value="EF-hand"/>
    <property type="match status" value="2"/>
</dbReference>
<evidence type="ECO:0000256" key="10">
    <source>
        <dbReference type="ARBA" id="ARBA00022837"/>
    </source>
</evidence>
<evidence type="ECO:0000256" key="4">
    <source>
        <dbReference type="ARBA" id="ARBA00022527"/>
    </source>
</evidence>
<dbReference type="GO" id="GO:0005524">
    <property type="term" value="F:ATP binding"/>
    <property type="evidence" value="ECO:0007669"/>
    <property type="project" value="UniProtKB-UniRule"/>
</dbReference>
<evidence type="ECO:0000256" key="15">
    <source>
        <dbReference type="SAM" id="MobiDB-lite"/>
    </source>
</evidence>
<reference evidence="16 17" key="1">
    <citation type="submission" date="2016-02" db="EMBL/GenBank/DDBJ databases">
        <title>Genome analysis of coral dinoflagellate symbionts highlights evolutionary adaptations to a symbiotic lifestyle.</title>
        <authorList>
            <person name="Aranda M."/>
            <person name="Li Y."/>
            <person name="Liew Y.J."/>
            <person name="Baumgarten S."/>
            <person name="Simakov O."/>
            <person name="Wilson M."/>
            <person name="Piel J."/>
            <person name="Ashoor H."/>
            <person name="Bougouffa S."/>
            <person name="Bajic V.B."/>
            <person name="Ryu T."/>
            <person name="Ravasi T."/>
            <person name="Bayer T."/>
            <person name="Micklem G."/>
            <person name="Kim H."/>
            <person name="Bhak J."/>
            <person name="Lajeunesse T.C."/>
            <person name="Voolstra C.R."/>
        </authorList>
    </citation>
    <scope>NUCLEOTIDE SEQUENCE [LARGE SCALE GENOMIC DNA]</scope>
    <source>
        <strain evidence="16 17">CCMP2467</strain>
    </source>
</reference>
<evidence type="ECO:0000256" key="14">
    <source>
        <dbReference type="ARBA" id="ARBA00048679"/>
    </source>
</evidence>
<organism evidence="16 17">
    <name type="scientific">Symbiodinium microadriaticum</name>
    <name type="common">Dinoflagellate</name>
    <name type="synonym">Zooxanthella microadriatica</name>
    <dbReference type="NCBI Taxonomy" id="2951"/>
    <lineage>
        <taxon>Eukaryota</taxon>
        <taxon>Sar</taxon>
        <taxon>Alveolata</taxon>
        <taxon>Dinophyceae</taxon>
        <taxon>Suessiales</taxon>
        <taxon>Symbiodiniaceae</taxon>
        <taxon>Symbiodinium</taxon>
    </lineage>
</organism>
<dbReference type="SUPFAM" id="SSF47473">
    <property type="entry name" value="EF-hand"/>
    <property type="match status" value="1"/>
</dbReference>
<evidence type="ECO:0000256" key="8">
    <source>
        <dbReference type="ARBA" id="ARBA00022741"/>
    </source>
</evidence>
<dbReference type="PROSITE" id="PS00018">
    <property type="entry name" value="EF_HAND_1"/>
    <property type="match status" value="4"/>
</dbReference>
<evidence type="ECO:0000256" key="3">
    <source>
        <dbReference type="ARBA" id="ARBA00012513"/>
    </source>
</evidence>
<evidence type="ECO:0000256" key="9">
    <source>
        <dbReference type="ARBA" id="ARBA00022777"/>
    </source>
</evidence>
<evidence type="ECO:0000256" key="11">
    <source>
        <dbReference type="ARBA" id="ARBA00022840"/>
    </source>
</evidence>
<comment type="catalytic activity">
    <reaction evidence="13">
        <text>L-threonyl-[protein] + ATP = O-phospho-L-threonyl-[protein] + ADP + H(+)</text>
        <dbReference type="Rhea" id="RHEA:46608"/>
        <dbReference type="Rhea" id="RHEA-COMP:11060"/>
        <dbReference type="Rhea" id="RHEA-COMP:11605"/>
        <dbReference type="ChEBI" id="CHEBI:15378"/>
        <dbReference type="ChEBI" id="CHEBI:30013"/>
        <dbReference type="ChEBI" id="CHEBI:30616"/>
        <dbReference type="ChEBI" id="CHEBI:61977"/>
        <dbReference type="ChEBI" id="CHEBI:456216"/>
        <dbReference type="EC" id="2.7.11.1"/>
    </reaction>
</comment>
<comment type="similarity">
    <text evidence="12">Belongs to the protein kinase superfamily. Ser/Thr protein kinase family. CDPK subfamily.</text>
</comment>
<dbReference type="PROSITE" id="PS00107">
    <property type="entry name" value="PROTEIN_KINASE_ATP"/>
    <property type="match status" value="1"/>
</dbReference>
<dbReference type="CDD" id="cd05117">
    <property type="entry name" value="STKc_CAMK"/>
    <property type="match status" value="1"/>
</dbReference>
<dbReference type="PROSITE" id="PS50222">
    <property type="entry name" value="EF_HAND_2"/>
    <property type="match status" value="4"/>
</dbReference>
<gene>
    <name evidence="16" type="primary">CPK2</name>
    <name evidence="16" type="ORF">AK812_SmicGene43275</name>
</gene>
<dbReference type="Pfam" id="PF00069">
    <property type="entry name" value="Pkinase"/>
    <property type="match status" value="1"/>
</dbReference>
<dbReference type="InterPro" id="IPR008271">
    <property type="entry name" value="Ser/Thr_kinase_AS"/>
</dbReference>
<evidence type="ECO:0000313" key="17">
    <source>
        <dbReference type="Proteomes" id="UP000186817"/>
    </source>
</evidence>
<dbReference type="InterPro" id="IPR013783">
    <property type="entry name" value="Ig-like_fold"/>
</dbReference>
<dbReference type="Gene3D" id="3.30.200.20">
    <property type="entry name" value="Phosphorylase Kinase, domain 1"/>
    <property type="match status" value="1"/>
</dbReference>
<comment type="caution">
    <text evidence="16">The sequence shown here is derived from an EMBL/GenBank/DDBJ whole genome shotgun (WGS) entry which is preliminary data.</text>
</comment>
<dbReference type="InterPro" id="IPR002044">
    <property type="entry name" value="CBM20"/>
</dbReference>
<dbReference type="SUPFAM" id="SSF49452">
    <property type="entry name" value="Starch-binding domain-like"/>
    <property type="match status" value="1"/>
</dbReference>
<keyword evidence="10" id="KW-0106">Calcium</keyword>
<dbReference type="SMART" id="SM00220">
    <property type="entry name" value="S_TKc"/>
    <property type="match status" value="1"/>
</dbReference>
<evidence type="ECO:0000256" key="2">
    <source>
        <dbReference type="ARBA" id="ARBA00011245"/>
    </source>
</evidence>
<keyword evidence="11" id="KW-0067">ATP-binding</keyword>
<evidence type="ECO:0000256" key="12">
    <source>
        <dbReference type="ARBA" id="ARBA00024334"/>
    </source>
</evidence>
<dbReference type="EC" id="2.7.11.1" evidence="3"/>
<dbReference type="GO" id="GO:2001070">
    <property type="term" value="F:starch binding"/>
    <property type="evidence" value="ECO:0007669"/>
    <property type="project" value="InterPro"/>
</dbReference>
<feature type="compositionally biased region" description="Low complexity" evidence="15">
    <location>
        <begin position="117"/>
        <end position="142"/>
    </location>
</feature>
<feature type="region of interest" description="Disordered" evidence="15">
    <location>
        <begin position="116"/>
        <end position="144"/>
    </location>
</feature>
<dbReference type="Gene3D" id="1.10.510.10">
    <property type="entry name" value="Transferase(Phosphotransferase) domain 1"/>
    <property type="match status" value="1"/>
</dbReference>
<keyword evidence="5" id="KW-0808">Transferase</keyword>
<protein>
    <recommendedName>
        <fullName evidence="3">non-specific serine/threonine protein kinase</fullName>
        <ecNumber evidence="3">2.7.11.1</ecNumber>
    </recommendedName>
</protein>
<dbReference type="PROSITE" id="PS00108">
    <property type="entry name" value="PROTEIN_KINASE_ST"/>
    <property type="match status" value="1"/>
</dbReference>
<sequence>MVGQPAHSPCALEVVCSRTTCGDELFLCGGHEILGAWEVGRALKLYTQKESFPVWKLQLPASLAGEFKLLVKRRNGNIEWEGGQNRCWPSPLPSGPGGRIHLRFGEPGLDVHAAEVPSASTSLPSGSPWSSPSSESRPMLPLKRQRTKSDCVRSRLIHATSLADITQKACIWDRYELEDTTLGEGAFGTVRKARDRSLGTMRAVKRIDKAKSFALDDVRKEIEMLREMDHPSIVRLYAAYEDNVSIYLVMELCEGGELFDRLIEESHLTEPAVQTIMRQVFGAVAHCHDKHIVHRDLKPENFILQKRDAPVEKNPLKLIDFGLAEHCEPGELMHTAFGTILYVAPEVLQQQYDRACDIWSCGVMMYCLLSGSPPFHGSSDAEIMHRVMRGKFSMRGTRWSPVSDVAKNLIEQCLNKDRQKRITAADALNHPWFQRPAEASGMPLHPDLLANLKAFSTENRFKKAALTAAAYQLTDEEQEEIRQTFQRLDSDCDGFVTLEDLKTCFQESVDLSPLLNVAEVMDNLDHNQDGRLEYTEFIAAAMDQRLHRNEQLCWRAFKAFDRDGDNRITYPDLQHVLQDPDLLHEVPNCRSAWQYFQKMDVDGDGEVTFDDFMRLRLCLVLFLRPREVMPAKLVSGELRSGGKGAQTAMFSEIKREEHGLRTPSATTLKKHARLPCVARPSAMRAGGGAYLGRAPAAFGERCYGIRDPKAPPKHLTWRGSYGGTIELDVNGCLEKVQIDSLRGPVIFQADGTTAFLEETSTVSWQRINTADQKLLAHRAARINVTMKDRVEELKAIEAANALSSEERIRLRCHKELARPVITWQRIGHEQVQQKHEKMCKGMTYHLEFPWSEETLEKMGPQWLTKAFHAAGTLDENNAVTELLLEKKVKVTAGNNAGKFLFEVRYKWQTPDLHTKLFAKIPFPLSGQTSSDRLSSSVNKQPMDFYEINAYRLLEASMPVKTPKFYFGDISNESSNFILITERVPFGGMPPLERFQIEGPYVKCKDHEMGGTDKEHYCLLMKVHARIAAAHKTGKMGTEDFLRQNLMYQDAAFYTVQPEKASGFPVQVVAGQLRVAIKFFSETAKLLYPDYVTTQAFQEKFFNTMLTFNAYSQELTCWKLKDADFVALGHQNLNIDNAYFWRDDDDRLDCGIFDLGGFGASPMHHRIWWGLNCAEFDLVAECLEEYLQLFIDTYHSAGGPLLDKGTLRTGVILTALENMQYMVASIPNCMKMCSTKEWATIQDPKDRRINDDIGGKSTLRTTLKVLLNGLRVLEEMKADEVLQDWIDQVYVKTLGHAPKTTSMIFESEAFKAA</sequence>
<dbReference type="InterPro" id="IPR011992">
    <property type="entry name" value="EF-hand-dom_pair"/>
</dbReference>
<comment type="subunit">
    <text evidence="2">Monomer.</text>
</comment>
<dbReference type="InterPro" id="IPR017441">
    <property type="entry name" value="Protein_kinase_ATP_BS"/>
</dbReference>
<accession>A0A1Q9C1F6</accession>
<dbReference type="PROSITE" id="PS51166">
    <property type="entry name" value="CBM20"/>
    <property type="match status" value="1"/>
</dbReference>
<dbReference type="PANTHER" id="PTHR24349">
    <property type="entry name" value="SERINE/THREONINE-PROTEIN KINASE"/>
    <property type="match status" value="1"/>
</dbReference>
<keyword evidence="8" id="KW-0547">Nucleotide-binding</keyword>
<dbReference type="InterPro" id="IPR018247">
    <property type="entry name" value="EF_Hand_1_Ca_BS"/>
</dbReference>
<keyword evidence="4" id="KW-0723">Serine/threonine-protein kinase</keyword>
<evidence type="ECO:0000313" key="16">
    <source>
        <dbReference type="EMBL" id="OLP76751.1"/>
    </source>
</evidence>
<evidence type="ECO:0000256" key="6">
    <source>
        <dbReference type="ARBA" id="ARBA00022723"/>
    </source>
</evidence>
<name>A0A1Q9C1F6_SYMMI</name>
<dbReference type="Proteomes" id="UP000186817">
    <property type="component" value="Unassembled WGS sequence"/>
</dbReference>
<keyword evidence="17" id="KW-1185">Reference proteome</keyword>
<dbReference type="EMBL" id="LSRX01001933">
    <property type="protein sequence ID" value="OLP76751.1"/>
    <property type="molecule type" value="Genomic_DNA"/>
</dbReference>
<keyword evidence="7" id="KW-0677">Repeat</keyword>
<comment type="catalytic activity">
    <reaction evidence="14">
        <text>L-seryl-[protein] + ATP = O-phospho-L-seryl-[protein] + ADP + H(+)</text>
        <dbReference type="Rhea" id="RHEA:17989"/>
        <dbReference type="Rhea" id="RHEA-COMP:9863"/>
        <dbReference type="Rhea" id="RHEA-COMP:11604"/>
        <dbReference type="ChEBI" id="CHEBI:15378"/>
        <dbReference type="ChEBI" id="CHEBI:29999"/>
        <dbReference type="ChEBI" id="CHEBI:30616"/>
        <dbReference type="ChEBI" id="CHEBI:83421"/>
        <dbReference type="ChEBI" id="CHEBI:456216"/>
        <dbReference type="EC" id="2.7.11.1"/>
    </reaction>
</comment>
<dbReference type="FunFam" id="1.10.238.10:FF:000003">
    <property type="entry name" value="Calmodulin A"/>
    <property type="match status" value="1"/>
</dbReference>
<evidence type="ECO:0000256" key="5">
    <source>
        <dbReference type="ARBA" id="ARBA00022679"/>
    </source>
</evidence>
<dbReference type="SUPFAM" id="SSF56112">
    <property type="entry name" value="Protein kinase-like (PK-like)"/>
    <property type="match status" value="1"/>
</dbReference>
<dbReference type="CDD" id="cd05467">
    <property type="entry name" value="CBM20"/>
    <property type="match status" value="1"/>
</dbReference>
<comment type="cofactor">
    <cofactor evidence="1">
        <name>Mg(2+)</name>
        <dbReference type="ChEBI" id="CHEBI:18420"/>
    </cofactor>
</comment>
<dbReference type="SMART" id="SM01065">
    <property type="entry name" value="CBM_2"/>
    <property type="match status" value="1"/>
</dbReference>
<dbReference type="Gene3D" id="2.60.40.10">
    <property type="entry name" value="Immunoglobulins"/>
    <property type="match status" value="1"/>
</dbReference>
<dbReference type="GO" id="GO:0004674">
    <property type="term" value="F:protein serine/threonine kinase activity"/>
    <property type="evidence" value="ECO:0007669"/>
    <property type="project" value="UniProtKB-KW"/>
</dbReference>
<evidence type="ECO:0000256" key="13">
    <source>
        <dbReference type="ARBA" id="ARBA00047899"/>
    </source>
</evidence>
<dbReference type="PROSITE" id="PS50011">
    <property type="entry name" value="PROTEIN_KINASE_DOM"/>
    <property type="match status" value="1"/>
</dbReference>
<dbReference type="GO" id="GO:0005509">
    <property type="term" value="F:calcium ion binding"/>
    <property type="evidence" value="ECO:0007669"/>
    <property type="project" value="InterPro"/>
</dbReference>